<sequence length="527" mass="59593">MLKVLKPVQEIQVKYLRALPKAKDALNIPGDGKLVWHFMLEEGRPRYTTAHFTLSLLVQMFHSVAISLHYGIHSLLQNSRPSHPAVTLSVDWKSFSFLNRMKSLLHFTETALAPQISLIGHEYLAMLRLEIDVTAVSIKSVTSEEEAGLQLQDGVLNIAIHSYAITHKPWTVTPLDSAQFFKDLEVSKLSKKWRAGSVNVTASRHRATNSLLKEIGYPVELPLAGQSILELLCRIEGRQMTHPYELLKLFGEAIYRNIAFGYIDSVLKHLAFSLGLYFIEECDAPSGVYSWIRQYEHRPHSSSSSKDQNQQQYLAYRVTEKGKKPEFTLVSKSHLHKQPRYRLMGVWEKIPSSNCFETLRHPQMNKAQLIVMNSKAFLVTSLAEADTLLNNLPEEITVEISSTNPRSKCLTFSESLSRKMDLELNKTKRPKASGDFGTAVTKAPATFPPYDFLSWSLGIQKGFNVIFEKFGTLVQKNVAPPAMGLSQPLLVAYATYQTLCEVTDLMLFDESDRDLMRALFNNIGTIR</sequence>
<proteinExistence type="predicted"/>
<organism evidence="1 2">
    <name type="scientific">Aplysia californica</name>
    <name type="common">California sea hare</name>
    <dbReference type="NCBI Taxonomy" id="6500"/>
    <lineage>
        <taxon>Eukaryota</taxon>
        <taxon>Metazoa</taxon>
        <taxon>Spiralia</taxon>
        <taxon>Lophotrochozoa</taxon>
        <taxon>Mollusca</taxon>
        <taxon>Gastropoda</taxon>
        <taxon>Heterobranchia</taxon>
        <taxon>Euthyneura</taxon>
        <taxon>Tectipleura</taxon>
        <taxon>Aplysiida</taxon>
        <taxon>Aplysioidea</taxon>
        <taxon>Aplysiidae</taxon>
        <taxon>Aplysia</taxon>
    </lineage>
</organism>
<evidence type="ECO:0000313" key="1">
    <source>
        <dbReference type="Proteomes" id="UP000694888"/>
    </source>
</evidence>
<dbReference type="Proteomes" id="UP000694888">
    <property type="component" value="Unplaced"/>
</dbReference>
<protein>
    <submittedName>
        <fullName evidence="2">Uncharacterized protein LOC118477926</fullName>
    </submittedName>
</protein>
<gene>
    <name evidence="2" type="primary">LOC118477926</name>
</gene>
<keyword evidence="1" id="KW-1185">Reference proteome</keyword>
<name>A0ABM1VVT4_APLCA</name>
<dbReference type="GeneID" id="118477926"/>
<accession>A0ABM1VVT4</accession>
<evidence type="ECO:0000313" key="2">
    <source>
        <dbReference type="RefSeq" id="XP_035826526.1"/>
    </source>
</evidence>
<dbReference type="RefSeq" id="XP_035826526.1">
    <property type="nucleotide sequence ID" value="XM_035970633.1"/>
</dbReference>
<reference evidence="2" key="1">
    <citation type="submission" date="2025-08" db="UniProtKB">
        <authorList>
            <consortium name="RefSeq"/>
        </authorList>
    </citation>
    <scope>IDENTIFICATION</scope>
</reference>